<dbReference type="EMBL" id="JAVFHL010000001">
    <property type="protein sequence ID" value="MDT6974843.1"/>
    <property type="molecule type" value="Genomic_DNA"/>
</dbReference>
<dbReference type="Proteomes" id="UP000429838">
    <property type="component" value="Unassembled WGS sequence"/>
</dbReference>
<reference evidence="3" key="5">
    <citation type="submission" date="2024-03" db="EMBL/GenBank/DDBJ databases">
        <title>A gut symbiont ubiquitin homologue binds and inactivates peptidyl-prolyl isomerase to mediate the interbacterial arms race in the human gut.</title>
        <authorList>
            <person name="Jiang K."/>
            <person name="Li W."/>
            <person name="Tong M."/>
            <person name="Xu J."/>
            <person name="Chen Z."/>
            <person name="Yang Y."/>
            <person name="Zang Y."/>
            <person name="Jiao X."/>
            <person name="Liu C."/>
            <person name="Lim B."/>
            <person name="Jiang X."/>
            <person name="Wang J."/>
            <person name="Wu D."/>
            <person name="Wang M."/>
            <person name="Liu S.-J."/>
            <person name="Shao F."/>
            <person name="Gao X."/>
        </authorList>
    </citation>
    <scope>NUCLEOTIDE SEQUENCE</scope>
    <source>
        <strain evidence="3">GS077</strain>
    </source>
</reference>
<reference evidence="5" key="3">
    <citation type="submission" date="2023-07" db="EMBL/GenBank/DDBJ databases">
        <title>A gut symbiont ubiquitin homologue binds and inactivates peptidyl-prolyl isomerase to mediate the interbacterial arms race in the human gut.</title>
        <authorList>
            <person name="Jiang K."/>
            <person name="Li W."/>
            <person name="Tong M."/>
            <person name="Xu J."/>
            <person name="Chen Z."/>
            <person name="Yang Y."/>
            <person name="Zang Y."/>
            <person name="Jiao X."/>
            <person name="Liu C."/>
            <person name="Lim B."/>
            <person name="Jiang X."/>
            <person name="Wang J."/>
            <person name="Wu D."/>
            <person name="Wang M."/>
            <person name="Liu S.-J."/>
            <person name="Shao F."/>
            <person name="Gao X."/>
        </authorList>
    </citation>
    <scope>NUCLEOTIDE SEQUENCE [LARGE SCALE GENOMIC DNA]</scope>
    <source>
        <strain evidence="5">GS077</strain>
    </source>
</reference>
<comment type="caution">
    <text evidence="3">The sequence shown here is derived from an EMBL/GenBank/DDBJ whole genome shotgun (WGS) entry which is preliminary data.</text>
</comment>
<evidence type="ECO:0000313" key="4">
    <source>
        <dbReference type="Proteomes" id="UP000429838"/>
    </source>
</evidence>
<evidence type="ECO:0000313" key="5">
    <source>
        <dbReference type="Proteomes" id="UP001258434"/>
    </source>
</evidence>
<reference evidence="3 5" key="4">
    <citation type="submission" date="2023-08" db="EMBL/GenBank/DDBJ databases">
        <authorList>
            <person name="Du M."/>
            <person name="Liu C."/>
            <person name="Liu S.-J."/>
        </authorList>
    </citation>
    <scope>NUCLEOTIDE SEQUENCE [LARGE SCALE GENOMIC DNA]</scope>
    <source>
        <strain evidence="3 5">GS077</strain>
    </source>
</reference>
<dbReference type="AlphaFoldDB" id="F7LPT1"/>
<dbReference type="Proteomes" id="UP001258434">
    <property type="component" value="Unassembled WGS sequence"/>
</dbReference>
<proteinExistence type="predicted"/>
<accession>F7LPT1</accession>
<dbReference type="EMBL" id="VWAQ01000007">
    <property type="protein sequence ID" value="KAA5207774.1"/>
    <property type="molecule type" value="Genomic_DNA"/>
</dbReference>
<evidence type="ECO:0000313" key="1">
    <source>
        <dbReference type="EMBL" id="KAA5207774.1"/>
    </source>
</evidence>
<evidence type="ECO:0000313" key="3">
    <source>
        <dbReference type="EMBL" id="MDT6974843.1"/>
    </source>
</evidence>
<dbReference type="Pfam" id="PF11692">
    <property type="entry name" value="DUF3289"/>
    <property type="match status" value="1"/>
</dbReference>
<dbReference type="EMBL" id="JAPUAV010000002">
    <property type="protein sequence ID" value="MCZ2570255.1"/>
    <property type="molecule type" value="Genomic_DNA"/>
</dbReference>
<organism evidence="3 5">
    <name type="scientific">Bacteroides fragilis</name>
    <dbReference type="NCBI Taxonomy" id="817"/>
    <lineage>
        <taxon>Bacteria</taxon>
        <taxon>Pseudomonadati</taxon>
        <taxon>Bacteroidota</taxon>
        <taxon>Bacteroidia</taxon>
        <taxon>Bacteroidales</taxon>
        <taxon>Bacteroidaceae</taxon>
        <taxon>Bacteroides</taxon>
    </lineage>
</organism>
<name>F7LPT1_BACFG</name>
<protein>
    <submittedName>
        <fullName evidence="3">DUF3289 family protein</fullName>
    </submittedName>
</protein>
<gene>
    <name evidence="3" type="ORF">BFGS077_000088</name>
    <name evidence="1" type="ORF">F2Z25_09900</name>
    <name evidence="2" type="ORF">O1420_02465</name>
</gene>
<reference evidence="1 4" key="1">
    <citation type="journal article" date="2019" name="Nat. Med.">
        <title>A library of human gut bacterial isolates paired with longitudinal multiomics data enables mechanistic microbiome research.</title>
        <authorList>
            <person name="Poyet M."/>
            <person name="Groussin M."/>
            <person name="Gibbons S.M."/>
            <person name="Avila-Pacheco J."/>
            <person name="Jiang X."/>
            <person name="Kearney S.M."/>
            <person name="Perrotta A.R."/>
            <person name="Berdy B."/>
            <person name="Zhao S."/>
            <person name="Lieberman T.D."/>
            <person name="Swanson P.K."/>
            <person name="Smith M."/>
            <person name="Roesemann S."/>
            <person name="Alexander J.E."/>
            <person name="Rich S.A."/>
            <person name="Livny J."/>
            <person name="Vlamakis H."/>
            <person name="Clish C."/>
            <person name="Bullock K."/>
            <person name="Deik A."/>
            <person name="Scott J."/>
            <person name="Pierce K.A."/>
            <person name="Xavier R.J."/>
            <person name="Alm E.J."/>
        </authorList>
    </citation>
    <scope>NUCLEOTIDE SEQUENCE [LARGE SCALE GENOMIC DNA]</scope>
    <source>
        <strain evidence="1 4">BIOML-A1</strain>
    </source>
</reference>
<dbReference type="RefSeq" id="WP_009292151.1">
    <property type="nucleotide sequence ID" value="NZ_CP043610.1"/>
</dbReference>
<dbReference type="InterPro" id="IPR017483">
    <property type="entry name" value="CHP03034"/>
</dbReference>
<dbReference type="HOGENOM" id="CLU_448826_0_0_10"/>
<evidence type="ECO:0000313" key="2">
    <source>
        <dbReference type="EMBL" id="MCZ2570255.1"/>
    </source>
</evidence>
<sequence length="628" mass="70957">MAGKEFVVDKAMCMCKYGAAPGKLMVTDNQFFRLNGTKLCASTMTLGNVIYPPGFGICKVNPMFPKPCVPAITQWNGQFSKITMMGGNPLTDKSKGTCSCGGPDCIEFMQTGQIPVPGSKQMQQATGEHQGELDAMGDPSALTKHPVDTPTSLLLKEGNILVKAVKGEAESFSGQTLIYEVEHYNTPIVSDEIRSHVKWKVTIGEKEETVDQPGTDVLELSVKEEWQGKKLCVQAYINQPSDNVKVNTQIKKWEFPIIIDRYKMPGLNETGTDIADDMAYGYGFKSARPVYTTEELQAYKKQYENNSFDESVHALFSNAKDFEQPEPETDGEQQRDVVKDDYPVMEADKTRVDRTNYDLRTKLVRKRGKAIYSKEDKPSLKSLTPTSTLSDLERLKTTIKPGFNEDDALFEIFQNMASVFSITNAALRNNIIKMIHKFRSNSGGVYENPALTSAVEQHPSTERYCKELEEYMRNQLSKHKGDVGMLEDKQVYWKIKGSTKQTKDHRNTIRAGKNFSLTPQYDGGVKSEEKRKNLFDGVGIALGDIWATEISILDYQLHNDGSYKLTYQVTLLDHFGLNKEDLKWYFSLHSDIGNGFVSWFLLQHFHGYKPFITRIIFKRSFRGKIEKA</sequence>
<dbReference type="Proteomes" id="UP001078742">
    <property type="component" value="Unassembled WGS sequence"/>
</dbReference>
<reference evidence="2" key="2">
    <citation type="submission" date="2022-12" db="EMBL/GenBank/DDBJ databases">
        <title>Development of a Multilocus Sequence Typing Scheme for Bacteroides fragilis Based on Whole Genome Sequencing Data and Clinical Application.</title>
        <authorList>
            <person name="Nielsen F.D."/>
            <person name="Justesen U.S."/>
        </authorList>
    </citation>
    <scope>NUCLEOTIDE SEQUENCE</scope>
    <source>
        <strain evidence="2">BF_BC_VIB_DK_2012_57</strain>
    </source>
</reference>
<dbReference type="Pfam" id="PF14107">
    <property type="entry name" value="DUF4280"/>
    <property type="match status" value="1"/>
</dbReference>
<dbReference type="InterPro" id="IPR025460">
    <property type="entry name" value="DUF4280"/>
</dbReference>